<dbReference type="OMA" id="HEQSINE"/>
<dbReference type="GO" id="GO:0032053">
    <property type="term" value="P:ciliary basal body organization"/>
    <property type="evidence" value="ECO:0007669"/>
    <property type="project" value="TreeGrafter"/>
</dbReference>
<reference evidence="3 4" key="1">
    <citation type="submission" date="2025-04" db="UniProtKB">
        <authorList>
            <consortium name="RefSeq"/>
        </authorList>
    </citation>
    <scope>IDENTIFICATION</scope>
</reference>
<dbReference type="PANTHER" id="PTHR13594">
    <property type="entry name" value="CENTRIOLAR COILED-COIL PROTEIN OF 110 KDA"/>
    <property type="match status" value="1"/>
</dbReference>
<dbReference type="GeneID" id="106054138"/>
<accession>A0A9U8DX84</accession>
<dbReference type="RefSeq" id="XP_055877321.1">
    <property type="nucleotide sequence ID" value="XM_056021346.1"/>
</dbReference>
<feature type="compositionally biased region" description="Low complexity" evidence="1">
    <location>
        <begin position="309"/>
        <end position="325"/>
    </location>
</feature>
<feature type="compositionally biased region" description="Polar residues" evidence="1">
    <location>
        <begin position="504"/>
        <end position="527"/>
    </location>
</feature>
<dbReference type="Proteomes" id="UP001165740">
    <property type="component" value="Chromosome 2"/>
</dbReference>
<dbReference type="Pfam" id="PF16025">
    <property type="entry name" value="CaM_bind"/>
    <property type="match status" value="1"/>
</dbReference>
<feature type="region of interest" description="Disordered" evidence="1">
    <location>
        <begin position="914"/>
        <end position="938"/>
    </location>
</feature>
<gene>
    <name evidence="3 4" type="primary">LOC106054138</name>
</gene>
<dbReference type="GO" id="GO:0032465">
    <property type="term" value="P:regulation of cytokinesis"/>
    <property type="evidence" value="ECO:0007669"/>
    <property type="project" value="InterPro"/>
</dbReference>
<dbReference type="GO" id="GO:0005814">
    <property type="term" value="C:centriole"/>
    <property type="evidence" value="ECO:0007669"/>
    <property type="project" value="InterPro"/>
</dbReference>
<feature type="compositionally biased region" description="Polar residues" evidence="1">
    <location>
        <begin position="1227"/>
        <end position="1242"/>
    </location>
</feature>
<dbReference type="InterPro" id="IPR033207">
    <property type="entry name" value="CCP110"/>
</dbReference>
<feature type="compositionally biased region" description="Polar residues" evidence="1">
    <location>
        <begin position="1204"/>
        <end position="1220"/>
    </location>
</feature>
<name>A0A9U8DX84_BIOGL</name>
<evidence type="ECO:0000313" key="2">
    <source>
        <dbReference type="Proteomes" id="UP001165740"/>
    </source>
</evidence>
<keyword evidence="2" id="KW-1185">Reference proteome</keyword>
<dbReference type="OrthoDB" id="10028852at2759"/>
<feature type="region of interest" description="Disordered" evidence="1">
    <location>
        <begin position="273"/>
        <end position="325"/>
    </location>
</feature>
<organism evidence="2 3">
    <name type="scientific">Biomphalaria glabrata</name>
    <name type="common">Bloodfluke planorb</name>
    <name type="synonym">Freshwater snail</name>
    <dbReference type="NCBI Taxonomy" id="6526"/>
    <lineage>
        <taxon>Eukaryota</taxon>
        <taxon>Metazoa</taxon>
        <taxon>Spiralia</taxon>
        <taxon>Lophotrochozoa</taxon>
        <taxon>Mollusca</taxon>
        <taxon>Gastropoda</taxon>
        <taxon>Heterobranchia</taxon>
        <taxon>Euthyneura</taxon>
        <taxon>Panpulmonata</taxon>
        <taxon>Hygrophila</taxon>
        <taxon>Lymnaeoidea</taxon>
        <taxon>Planorbidae</taxon>
        <taxon>Biomphalaria</taxon>
    </lineage>
</organism>
<sequence length="1242" mass="138339">MTSGFYHLLWIYGLSSFIRMDFDIQFGSPAGMSQLIKYFETQSRQLDQQTVHLAPASFNPEFESLIRFKGVPILPPAITSSRRNELQQHKKDAVLLEKRLKARHHQTQVDTYHSQGGPVESTFRPTARQLNFDVDVQHENSPSSILQDRLASTSSLNTYAIAEPEIVTEDFGLQTIDSVSSEFTTLDESSIPKVFNGLVLTSLKEQKISYDLDRLSKALNVQELTSTSGSDLSDFIPKSANQNCEQISFPKDGNNGEEQTVSFCHESQDTVVEVSPGDNTSTSGFVENPHLEHTHSSPCSSPGYGSANTSTTIDSQRSSRSSPKSLKGAVHFASFVTEYNTRISQAFDKPTVITKKITVDDVHSCSGGHSDHVVEPVIGHLSNSRHKHALDMNLPDPQDSDKQLNIPFQTYCNSDTLYANKENESSGLSKYSSHAIRKLRKNSHGEKKVICSEAKDLPHSGDKPHVCEQSLPVLAFNVVHQAGSDVETPGLHFNVNPEPHSHPSKSVSTSATALTDNRHTSVSYSQGSSASNSFTVTSESSSSTIKDDTPLQNGNILSNCIKGTKDTEYCDNTMQSSSERTNSDEIDRKEGNTPKTNCISETTTTLQESVNAQSPYQTLIRRGSYTLSEPSPALLRAKSKLEAEKKSKEQSELGQQSKQQKESNRKPLTTKQSSLKVSAAINPSGSSIPSHSEREGKAEHISKYLSQVQFQNSMNFSWDANQPVLESEIKSLSDEIHEKDLDTTVSVLEVLKSIAESQGSIETMTVEDLLSLHQQQMGQKRQELIRQQQQDMEELFIQQRREVMLLEAEIKAAKQLEKDQQEFLIQNAPENIKVRARNHEEEYSPEQSYDDVQQTVNVFKGQTYVKSQSVPSLHTKAASTENIPLMRTKPTDNVHMSKKFQHLKNSSFQSLAKSKLTPDLSQSPDLSPSQLSPKNHRPLVFRSPLKSTISHLYEDIVYNPSQANLPEMKYKFDKVSAAAKGFLTRCLFRSDKVQELIKTIHDTREFAYNFQTETPIKKGVFTTQDTALLERIIAQLQAALLDIHEIFFEIPVSERMALIEQTRLKENEKKIKASSDSTRESGPKISQATLKALERKRKAREAETMALISSSRPKTAPTTTNNKLSSQTDMSGPLKRHFGFLISRALKPLTSHTQLARSETSRSEKERPRTAPEKPLTKPKRITATLIKPGPSNLTESNKDCNKDSTVSSGINNQGTNSNKPVIKSKVATNKTALSQPPKSWR</sequence>
<dbReference type="PANTHER" id="PTHR13594:SF1">
    <property type="entry name" value="CENTRIOLAR COILED-COIL PROTEIN OF 110 KDA"/>
    <property type="match status" value="1"/>
</dbReference>
<dbReference type="RefSeq" id="XP_013065353.2">
    <property type="nucleotide sequence ID" value="XM_013209899.2"/>
</dbReference>
<feature type="compositionally biased region" description="Polar residues" evidence="1">
    <location>
        <begin position="1107"/>
        <end position="1130"/>
    </location>
</feature>
<protein>
    <submittedName>
        <fullName evidence="3 4">Uncharacterized protein LOC106054138 isoform X1</fullName>
    </submittedName>
</protein>
<feature type="region of interest" description="Disordered" evidence="1">
    <location>
        <begin position="567"/>
        <end position="598"/>
    </location>
</feature>
<feature type="region of interest" description="Disordered" evidence="1">
    <location>
        <begin position="1067"/>
        <end position="1132"/>
    </location>
</feature>
<evidence type="ECO:0000313" key="4">
    <source>
        <dbReference type="RefSeq" id="XP_055877321.1"/>
    </source>
</evidence>
<evidence type="ECO:0000256" key="1">
    <source>
        <dbReference type="SAM" id="MobiDB-lite"/>
    </source>
</evidence>
<feature type="compositionally biased region" description="Low complexity" evidence="1">
    <location>
        <begin position="528"/>
        <end position="544"/>
    </location>
</feature>
<feature type="compositionally biased region" description="Polar residues" evidence="1">
    <location>
        <begin position="570"/>
        <end position="580"/>
    </location>
</feature>
<feature type="region of interest" description="Disordered" evidence="1">
    <location>
        <begin position="488"/>
        <end position="554"/>
    </location>
</feature>
<feature type="compositionally biased region" description="Basic and acidic residues" evidence="1">
    <location>
        <begin position="1067"/>
        <end position="1082"/>
    </location>
</feature>
<dbReference type="GO" id="GO:0007099">
    <property type="term" value="P:centriole replication"/>
    <property type="evidence" value="ECO:0007669"/>
    <property type="project" value="InterPro"/>
</dbReference>
<feature type="region of interest" description="Disordered" evidence="1">
    <location>
        <begin position="1149"/>
        <end position="1242"/>
    </location>
</feature>
<proteinExistence type="predicted"/>
<feature type="compositionally biased region" description="Basic and acidic residues" evidence="1">
    <location>
        <begin position="1159"/>
        <end position="1176"/>
    </location>
</feature>
<feature type="compositionally biased region" description="Low complexity" evidence="1">
    <location>
        <begin position="918"/>
        <end position="933"/>
    </location>
</feature>
<feature type="compositionally biased region" description="Polar residues" evidence="1">
    <location>
        <begin position="666"/>
        <end position="690"/>
    </location>
</feature>
<feature type="region of interest" description="Disordered" evidence="1">
    <location>
        <begin position="641"/>
        <end position="699"/>
    </location>
</feature>
<dbReference type="GO" id="GO:1903723">
    <property type="term" value="P:negative regulation of centriole elongation"/>
    <property type="evidence" value="ECO:0007669"/>
    <property type="project" value="TreeGrafter"/>
</dbReference>
<dbReference type="AlphaFoldDB" id="A0A9U8DX84"/>
<feature type="compositionally biased region" description="Basic and acidic residues" evidence="1">
    <location>
        <begin position="581"/>
        <end position="592"/>
    </location>
</feature>
<feature type="compositionally biased region" description="Basic and acidic residues" evidence="1">
    <location>
        <begin position="641"/>
        <end position="651"/>
    </location>
</feature>
<evidence type="ECO:0000313" key="3">
    <source>
        <dbReference type="RefSeq" id="XP_013065353.2"/>
    </source>
</evidence>